<evidence type="ECO:0000313" key="2">
    <source>
        <dbReference type="EMBL" id="SDD72335.1"/>
    </source>
</evidence>
<dbReference type="CDD" id="cd02440">
    <property type="entry name" value="AdoMet_MTases"/>
    <property type="match status" value="1"/>
</dbReference>
<dbReference type="RefSeq" id="WP_197679249.1">
    <property type="nucleotide sequence ID" value="NZ_LT629688.1"/>
</dbReference>
<keyword evidence="2" id="KW-0808">Transferase</keyword>
<dbReference type="Gene3D" id="3.40.50.150">
    <property type="entry name" value="Vaccinia Virus protein VP39"/>
    <property type="match status" value="1"/>
</dbReference>
<proteinExistence type="predicted"/>
<name>A0A1G6X4T9_9ACTN</name>
<accession>A0A1G6X4T9</accession>
<dbReference type="AlphaFoldDB" id="A0A1G6X4T9"/>
<organism evidence="2 3">
    <name type="scientific">Auraticoccus monumenti</name>
    <dbReference type="NCBI Taxonomy" id="675864"/>
    <lineage>
        <taxon>Bacteria</taxon>
        <taxon>Bacillati</taxon>
        <taxon>Actinomycetota</taxon>
        <taxon>Actinomycetes</taxon>
        <taxon>Propionibacteriales</taxon>
        <taxon>Propionibacteriaceae</taxon>
        <taxon>Auraticoccus</taxon>
    </lineage>
</organism>
<evidence type="ECO:0000259" key="1">
    <source>
        <dbReference type="Pfam" id="PF08242"/>
    </source>
</evidence>
<dbReference type="SUPFAM" id="SSF53335">
    <property type="entry name" value="S-adenosyl-L-methionine-dependent methyltransferases"/>
    <property type="match status" value="1"/>
</dbReference>
<feature type="domain" description="Methyltransferase type 12" evidence="1">
    <location>
        <begin position="77"/>
        <end position="170"/>
    </location>
</feature>
<dbReference type="STRING" id="675864.SAMN04489747_1596"/>
<keyword evidence="2" id="KW-0489">Methyltransferase</keyword>
<evidence type="ECO:0000313" key="3">
    <source>
        <dbReference type="Proteomes" id="UP000198546"/>
    </source>
</evidence>
<keyword evidence="3" id="KW-1185">Reference proteome</keyword>
<protein>
    <submittedName>
        <fullName evidence="2">Methyltransferase domain-containing protein</fullName>
    </submittedName>
</protein>
<dbReference type="GO" id="GO:0032259">
    <property type="term" value="P:methylation"/>
    <property type="evidence" value="ECO:0007669"/>
    <property type="project" value="UniProtKB-KW"/>
</dbReference>
<sequence>MSEQEEFRGWVDVDWEAARATNHANWQDRVRVHTPAYGLDRYREDPGYLSDVVRHDLARLEPLLPSGSVAGLDLCHLQCHLGTDTLSLARASARVTGVDFSADALAVASRLAADTGVDARWVESDVMVAAQAVGTDFDVVYTSIGAICWLADLRRWAEQVHALLRPGGTFYIRDGHPVLLALDDRSDQLTLRHRYFGDGTADAWDGESSYVGTDRLTSTQSYEWPHPLSEVVQALLDAGLQLLRMEEDTVLPWQFSPRMVEVEGGWAWPEDERALVPCTFTLVARRP</sequence>
<dbReference type="InterPro" id="IPR013217">
    <property type="entry name" value="Methyltransf_12"/>
</dbReference>
<dbReference type="GO" id="GO:0008168">
    <property type="term" value="F:methyltransferase activity"/>
    <property type="evidence" value="ECO:0007669"/>
    <property type="project" value="UniProtKB-KW"/>
</dbReference>
<dbReference type="EMBL" id="LT629688">
    <property type="protein sequence ID" value="SDD72335.1"/>
    <property type="molecule type" value="Genomic_DNA"/>
</dbReference>
<reference evidence="2 3" key="1">
    <citation type="submission" date="2016-10" db="EMBL/GenBank/DDBJ databases">
        <authorList>
            <person name="de Groot N.N."/>
        </authorList>
    </citation>
    <scope>NUCLEOTIDE SEQUENCE [LARGE SCALE GENOMIC DNA]</scope>
    <source>
        <strain evidence="2 3">MON 2.2</strain>
    </source>
</reference>
<gene>
    <name evidence="2" type="ORF">SAMN04489747_1596</name>
</gene>
<dbReference type="Proteomes" id="UP000198546">
    <property type="component" value="Chromosome i"/>
</dbReference>
<dbReference type="Pfam" id="PF08242">
    <property type="entry name" value="Methyltransf_12"/>
    <property type="match status" value="1"/>
</dbReference>
<dbReference type="InterPro" id="IPR029063">
    <property type="entry name" value="SAM-dependent_MTases_sf"/>
</dbReference>